<dbReference type="SUPFAM" id="SSF52833">
    <property type="entry name" value="Thioredoxin-like"/>
    <property type="match status" value="1"/>
</dbReference>
<comment type="subcellular location">
    <subcellularLocation>
        <location evidence="1">Cell inner membrane</location>
        <topology evidence="1">Single-pass membrane protein</topology>
        <orientation evidence="1">Periplasmic side</orientation>
    </subcellularLocation>
</comment>
<comment type="similarity">
    <text evidence="2">Belongs to the thioredoxin family. DsbE subfamily.</text>
</comment>
<evidence type="ECO:0000256" key="1">
    <source>
        <dbReference type="ARBA" id="ARBA00004383"/>
    </source>
</evidence>
<dbReference type="GO" id="GO:0030288">
    <property type="term" value="C:outer membrane-bounded periplasmic space"/>
    <property type="evidence" value="ECO:0007669"/>
    <property type="project" value="InterPro"/>
</dbReference>
<evidence type="ECO:0000256" key="4">
    <source>
        <dbReference type="ARBA" id="ARBA00023157"/>
    </source>
</evidence>
<dbReference type="OrthoDB" id="9799347at2"/>
<evidence type="ECO:0000313" key="8">
    <source>
        <dbReference type="EMBL" id="PPK54996.1"/>
    </source>
</evidence>
<feature type="domain" description="Thioredoxin" evidence="6">
    <location>
        <begin position="34"/>
        <end position="176"/>
    </location>
</feature>
<evidence type="ECO:0000313" key="10">
    <source>
        <dbReference type="Proteomes" id="UP000239648"/>
    </source>
</evidence>
<organism evidence="8 9">
    <name type="scientific">Marinobacter persicus</name>
    <dbReference type="NCBI Taxonomy" id="930118"/>
    <lineage>
        <taxon>Bacteria</taxon>
        <taxon>Pseudomonadati</taxon>
        <taxon>Pseudomonadota</taxon>
        <taxon>Gammaproteobacteria</taxon>
        <taxon>Pseudomonadales</taxon>
        <taxon>Marinobacteraceae</taxon>
        <taxon>Marinobacter</taxon>
    </lineage>
</organism>
<dbReference type="NCBIfam" id="TIGR00385">
    <property type="entry name" value="dsbE"/>
    <property type="match status" value="1"/>
</dbReference>
<dbReference type="PANTHER" id="PTHR42852:SF6">
    <property type="entry name" value="THIOL:DISULFIDE INTERCHANGE PROTEIN DSBE"/>
    <property type="match status" value="1"/>
</dbReference>
<keyword evidence="4" id="KW-1015">Disulfide bond</keyword>
<keyword evidence="3" id="KW-0201">Cytochrome c-type biogenesis</keyword>
<dbReference type="Proteomes" id="UP000239648">
    <property type="component" value="Unassembled WGS sequence"/>
</dbReference>
<dbReference type="Pfam" id="PF08534">
    <property type="entry name" value="Redoxin"/>
    <property type="match status" value="1"/>
</dbReference>
<dbReference type="AlphaFoldDB" id="A0A2S6G754"/>
<dbReference type="InterPro" id="IPR013740">
    <property type="entry name" value="Redoxin"/>
</dbReference>
<dbReference type="CDD" id="cd03010">
    <property type="entry name" value="TlpA_like_DsbE"/>
    <property type="match status" value="1"/>
</dbReference>
<dbReference type="Gene3D" id="3.40.30.10">
    <property type="entry name" value="Glutaredoxin"/>
    <property type="match status" value="1"/>
</dbReference>
<evidence type="ECO:0000256" key="2">
    <source>
        <dbReference type="ARBA" id="ARBA00007758"/>
    </source>
</evidence>
<protein>
    <submittedName>
        <fullName evidence="8">Cytochrome c biogenesis protein CcmG/thiol:disulfide interchange protein DsbE</fullName>
    </submittedName>
</protein>
<dbReference type="PROSITE" id="PS00194">
    <property type="entry name" value="THIOREDOXIN_1"/>
    <property type="match status" value="1"/>
</dbReference>
<reference evidence="8 9" key="2">
    <citation type="submission" date="2018-02" db="EMBL/GenBank/DDBJ databases">
        <title>Subsurface microbial communities from deep shales in Ohio and West Virginia, USA.</title>
        <authorList>
            <person name="Wrighton K."/>
        </authorList>
    </citation>
    <scope>NUCLEOTIDE SEQUENCE [LARGE SCALE GENOMIC DNA]</scope>
    <source>
        <strain evidence="8 9">UTICA-S1B9</strain>
    </source>
</reference>
<keyword evidence="10" id="KW-1185">Reference proteome</keyword>
<comment type="caution">
    <text evidence="8">The sequence shown here is derived from an EMBL/GenBank/DDBJ whole genome shotgun (WGS) entry which is preliminary data.</text>
</comment>
<dbReference type="InterPro" id="IPR050553">
    <property type="entry name" value="Thioredoxin_ResA/DsbE_sf"/>
</dbReference>
<dbReference type="GO" id="GO:0017004">
    <property type="term" value="P:cytochrome complex assembly"/>
    <property type="evidence" value="ECO:0007669"/>
    <property type="project" value="UniProtKB-KW"/>
</dbReference>
<dbReference type="PANTHER" id="PTHR42852">
    <property type="entry name" value="THIOL:DISULFIDE INTERCHANGE PROTEIN DSBE"/>
    <property type="match status" value="1"/>
</dbReference>
<dbReference type="STRING" id="930118.SAMN05216429_103196"/>
<evidence type="ECO:0000256" key="5">
    <source>
        <dbReference type="ARBA" id="ARBA00023284"/>
    </source>
</evidence>
<dbReference type="GO" id="GO:0005886">
    <property type="term" value="C:plasma membrane"/>
    <property type="evidence" value="ECO:0007669"/>
    <property type="project" value="UniProtKB-SubCell"/>
</dbReference>
<gene>
    <name evidence="8" type="ORF">B0H24_100856</name>
    <name evidence="7" type="ORF">BY455_10856</name>
</gene>
<evidence type="ECO:0000256" key="3">
    <source>
        <dbReference type="ARBA" id="ARBA00022748"/>
    </source>
</evidence>
<evidence type="ECO:0000313" key="7">
    <source>
        <dbReference type="EMBL" id="PPK51960.1"/>
    </source>
</evidence>
<keyword evidence="5" id="KW-0676">Redox-active center</keyword>
<dbReference type="InterPro" id="IPR004799">
    <property type="entry name" value="Periplasmic_diS_OxRdtase_DsbE"/>
</dbReference>
<name>A0A2S6G754_9GAMM</name>
<accession>A0A2S6G754</accession>
<proteinExistence type="inferred from homology"/>
<sequence>MKRLFLFLPLIVAIAVGVFLFAGIGKDPTRLESVLIGKPVPEFSLESLNDPERRLDTSLLKGEVSLLNVWAEWCPSCWDEHKYLMRLSKDKGVRIVGLNYKDEREAAFRFLNQLGNPYETIIFDPKGKLGFDLGVYGAPETFVIDADGVVQYRHVGVVNQKVWEQELLPVINKAKGNS</sequence>
<dbReference type="EMBL" id="PTIU01000008">
    <property type="protein sequence ID" value="PPK54996.1"/>
    <property type="molecule type" value="Genomic_DNA"/>
</dbReference>
<evidence type="ECO:0000313" key="9">
    <source>
        <dbReference type="Proteomes" id="UP000239446"/>
    </source>
</evidence>
<dbReference type="RefSeq" id="WP_104415858.1">
    <property type="nucleotide sequence ID" value="NZ_PTIT01000008.1"/>
</dbReference>
<dbReference type="InterPro" id="IPR036249">
    <property type="entry name" value="Thioredoxin-like_sf"/>
</dbReference>
<dbReference type="Proteomes" id="UP000239446">
    <property type="component" value="Unassembled WGS sequence"/>
</dbReference>
<dbReference type="EMBL" id="PTIT01000008">
    <property type="protein sequence ID" value="PPK51960.1"/>
    <property type="molecule type" value="Genomic_DNA"/>
</dbReference>
<dbReference type="InterPro" id="IPR013766">
    <property type="entry name" value="Thioredoxin_domain"/>
</dbReference>
<dbReference type="InterPro" id="IPR017937">
    <property type="entry name" value="Thioredoxin_CS"/>
</dbReference>
<reference evidence="7 10" key="1">
    <citation type="submission" date="2018-02" db="EMBL/GenBank/DDBJ databases">
        <title>Deep subsurface shale carbon reservoir microbial communities from Ohio and West Virginia, USA.</title>
        <authorList>
            <person name="Wrighton K."/>
        </authorList>
    </citation>
    <scope>NUCLEOTIDE SEQUENCE [LARGE SCALE GENOMIC DNA]</scope>
    <source>
        <strain evidence="7 10">UTICA-S1B6</strain>
    </source>
</reference>
<dbReference type="GO" id="GO:0015036">
    <property type="term" value="F:disulfide oxidoreductase activity"/>
    <property type="evidence" value="ECO:0007669"/>
    <property type="project" value="InterPro"/>
</dbReference>
<evidence type="ECO:0000259" key="6">
    <source>
        <dbReference type="PROSITE" id="PS51352"/>
    </source>
</evidence>
<dbReference type="PROSITE" id="PS51352">
    <property type="entry name" value="THIOREDOXIN_2"/>
    <property type="match status" value="1"/>
</dbReference>